<dbReference type="Pfam" id="PF02527">
    <property type="entry name" value="GidB"/>
    <property type="match status" value="1"/>
</dbReference>
<dbReference type="PANTHER" id="PTHR31760">
    <property type="entry name" value="S-ADENOSYL-L-METHIONINE-DEPENDENT METHYLTRANSFERASES SUPERFAMILY PROTEIN"/>
    <property type="match status" value="1"/>
</dbReference>
<dbReference type="EC" id="2.1.1.-" evidence="6"/>
<gene>
    <name evidence="6" type="primary">rsmG</name>
    <name evidence="7" type="ORF">SAMN02746065_12329</name>
</gene>
<keyword evidence="2 6" id="KW-0698">rRNA processing</keyword>
<dbReference type="Proteomes" id="UP000192418">
    <property type="component" value="Unassembled WGS sequence"/>
</dbReference>
<comment type="function">
    <text evidence="6">Specifically methylates the N7 position of a guanine in 16S rRNA.</text>
</comment>
<dbReference type="InterPro" id="IPR029063">
    <property type="entry name" value="SAM-dependent_MTases_sf"/>
</dbReference>
<dbReference type="GO" id="GO:0070043">
    <property type="term" value="F:rRNA (guanine-N7-)-methyltransferase activity"/>
    <property type="evidence" value="ECO:0007669"/>
    <property type="project" value="UniProtKB-UniRule"/>
</dbReference>
<evidence type="ECO:0000313" key="8">
    <source>
        <dbReference type="Proteomes" id="UP000192418"/>
    </source>
</evidence>
<keyword evidence="1 6" id="KW-0963">Cytoplasm</keyword>
<organism evidence="7 8">
    <name type="scientific">Desulfocicer vacuolatum DSM 3385</name>
    <dbReference type="NCBI Taxonomy" id="1121400"/>
    <lineage>
        <taxon>Bacteria</taxon>
        <taxon>Pseudomonadati</taxon>
        <taxon>Thermodesulfobacteriota</taxon>
        <taxon>Desulfobacteria</taxon>
        <taxon>Desulfobacterales</taxon>
        <taxon>Desulfobacteraceae</taxon>
        <taxon>Desulfocicer</taxon>
    </lineage>
</organism>
<dbReference type="PIRSF" id="PIRSF003078">
    <property type="entry name" value="GidB"/>
    <property type="match status" value="1"/>
</dbReference>
<protein>
    <recommendedName>
        <fullName evidence="6">Ribosomal RNA small subunit methyltransferase G</fullName>
        <ecNumber evidence="6">2.1.1.-</ecNumber>
    </recommendedName>
    <alternativeName>
        <fullName evidence="6">16S rRNA 7-methylguanosine methyltransferase</fullName>
        <shortName evidence="6">16S rRNA m7G methyltransferase</shortName>
    </alternativeName>
</protein>
<dbReference type="NCBIfam" id="TIGR00138">
    <property type="entry name" value="rsmG_gidB"/>
    <property type="match status" value="1"/>
</dbReference>
<dbReference type="EMBL" id="FWXY01000023">
    <property type="protein sequence ID" value="SMD03901.1"/>
    <property type="molecule type" value="Genomic_DNA"/>
</dbReference>
<accession>A0A1W2E239</accession>
<dbReference type="AlphaFoldDB" id="A0A1W2E239"/>
<evidence type="ECO:0000256" key="3">
    <source>
        <dbReference type="ARBA" id="ARBA00022603"/>
    </source>
</evidence>
<evidence type="ECO:0000256" key="6">
    <source>
        <dbReference type="HAMAP-Rule" id="MF_00074"/>
    </source>
</evidence>
<keyword evidence="8" id="KW-1185">Reference proteome</keyword>
<dbReference type="SUPFAM" id="SSF53335">
    <property type="entry name" value="S-adenosyl-L-methionine-dependent methyltransferases"/>
    <property type="match status" value="1"/>
</dbReference>
<proteinExistence type="inferred from homology"/>
<evidence type="ECO:0000256" key="4">
    <source>
        <dbReference type="ARBA" id="ARBA00022679"/>
    </source>
</evidence>
<evidence type="ECO:0000256" key="1">
    <source>
        <dbReference type="ARBA" id="ARBA00022490"/>
    </source>
</evidence>
<evidence type="ECO:0000313" key="7">
    <source>
        <dbReference type="EMBL" id="SMD03901.1"/>
    </source>
</evidence>
<feature type="binding site" evidence="6">
    <location>
        <position position="76"/>
    </location>
    <ligand>
        <name>S-adenosyl-L-methionine</name>
        <dbReference type="ChEBI" id="CHEBI:59789"/>
    </ligand>
</feature>
<dbReference type="Gene3D" id="3.40.50.150">
    <property type="entry name" value="Vaccinia Virus protein VP39"/>
    <property type="match status" value="1"/>
</dbReference>
<dbReference type="InterPro" id="IPR003682">
    <property type="entry name" value="rRNA_ssu_MeTfrase_G"/>
</dbReference>
<feature type="binding site" evidence="6">
    <location>
        <begin position="122"/>
        <end position="123"/>
    </location>
    <ligand>
        <name>S-adenosyl-L-methionine</name>
        <dbReference type="ChEBI" id="CHEBI:59789"/>
    </ligand>
</feature>
<dbReference type="STRING" id="1121400.SAMN02746065_12329"/>
<comment type="subcellular location">
    <subcellularLocation>
        <location evidence="6">Cytoplasm</location>
    </subcellularLocation>
</comment>
<feature type="binding site" evidence="6">
    <location>
        <begin position="94"/>
        <end position="96"/>
    </location>
    <ligand>
        <name>S-adenosyl-L-methionine</name>
        <dbReference type="ChEBI" id="CHEBI:59789"/>
    </ligand>
</feature>
<dbReference type="PANTHER" id="PTHR31760:SF0">
    <property type="entry name" value="S-ADENOSYL-L-METHIONINE-DEPENDENT METHYLTRANSFERASES SUPERFAMILY PROTEIN"/>
    <property type="match status" value="1"/>
</dbReference>
<dbReference type="CDD" id="cd02440">
    <property type="entry name" value="AdoMet_MTases"/>
    <property type="match status" value="1"/>
</dbReference>
<feature type="binding site" evidence="6">
    <location>
        <position position="141"/>
    </location>
    <ligand>
        <name>S-adenosyl-L-methionine</name>
        <dbReference type="ChEBI" id="CHEBI:59789"/>
    </ligand>
</feature>
<keyword evidence="3 6" id="KW-0489">Methyltransferase</keyword>
<keyword evidence="4 6" id="KW-0808">Transferase</keyword>
<reference evidence="7 8" key="1">
    <citation type="submission" date="2017-04" db="EMBL/GenBank/DDBJ databases">
        <authorList>
            <person name="Afonso C.L."/>
            <person name="Miller P.J."/>
            <person name="Scott M.A."/>
            <person name="Spackman E."/>
            <person name="Goraichik I."/>
            <person name="Dimitrov K.M."/>
            <person name="Suarez D.L."/>
            <person name="Swayne D.E."/>
        </authorList>
    </citation>
    <scope>NUCLEOTIDE SEQUENCE [LARGE SCALE GENOMIC DNA]</scope>
    <source>
        <strain evidence="7 8">DSM 3385</strain>
    </source>
</reference>
<sequence>MIARGAGQMGVRIEKDQLDAMAFHAAELIKWNKKFNITAITDPVGMAVKHFVDSVALIPWVPQGAAVVDLGSGGGFPGIPLAICRPDIRVVMVDASRKKVSFLNHVVRMENLSHATALHSRVEILAGDDKYAGKFDMAVSRAFTGLGRFVDLALPFLSSQGKIVAMKGDLSTEEVEEVDGSCFDVDIKRYCLPNGDRRALVVGVRSCC</sequence>
<evidence type="ECO:0000256" key="5">
    <source>
        <dbReference type="ARBA" id="ARBA00022691"/>
    </source>
</evidence>
<feature type="binding site" evidence="6">
    <location>
        <position position="71"/>
    </location>
    <ligand>
        <name>S-adenosyl-L-methionine</name>
        <dbReference type="ChEBI" id="CHEBI:59789"/>
    </ligand>
</feature>
<keyword evidence="5 6" id="KW-0949">S-adenosyl-L-methionine</keyword>
<name>A0A1W2E239_9BACT</name>
<dbReference type="GO" id="GO:0005829">
    <property type="term" value="C:cytosol"/>
    <property type="evidence" value="ECO:0007669"/>
    <property type="project" value="TreeGrafter"/>
</dbReference>
<dbReference type="HAMAP" id="MF_00074">
    <property type="entry name" value="16SrRNA_methyltr_G"/>
    <property type="match status" value="1"/>
</dbReference>
<evidence type="ECO:0000256" key="2">
    <source>
        <dbReference type="ARBA" id="ARBA00022552"/>
    </source>
</evidence>
<comment type="similarity">
    <text evidence="6">Belongs to the methyltransferase superfamily. RNA methyltransferase RsmG family.</text>
</comment>